<dbReference type="AlphaFoldDB" id="A0A9W8XVB0"/>
<dbReference type="PANTHER" id="PTHR38116">
    <property type="entry name" value="CHROMOSOME 7, WHOLE GENOME SHOTGUN SEQUENCE"/>
    <property type="match status" value="1"/>
</dbReference>
<dbReference type="EMBL" id="JAPEUX010000001">
    <property type="protein sequence ID" value="KAJ4360399.1"/>
    <property type="molecule type" value="Genomic_DNA"/>
</dbReference>
<gene>
    <name evidence="2" type="ORF">N0V89_000961</name>
</gene>
<feature type="compositionally biased region" description="Basic and acidic residues" evidence="1">
    <location>
        <begin position="1"/>
        <end position="29"/>
    </location>
</feature>
<proteinExistence type="predicted"/>
<keyword evidence="3" id="KW-1185">Reference proteome</keyword>
<protein>
    <recommendedName>
        <fullName evidence="4">BZIP domain-containing protein</fullName>
    </recommendedName>
</protein>
<dbReference type="InterPro" id="IPR021833">
    <property type="entry name" value="DUF3425"/>
</dbReference>
<dbReference type="GeneID" id="80904491"/>
<evidence type="ECO:0008006" key="4">
    <source>
        <dbReference type="Google" id="ProtNLM"/>
    </source>
</evidence>
<dbReference type="RefSeq" id="XP_056076601.1">
    <property type="nucleotide sequence ID" value="XM_056209779.1"/>
</dbReference>
<dbReference type="PANTHER" id="PTHR38116:SF1">
    <property type="entry name" value="BZIP DOMAIN-CONTAINING PROTEIN"/>
    <property type="match status" value="1"/>
</dbReference>
<accession>A0A9W8XVB0</accession>
<dbReference type="OrthoDB" id="2245989at2759"/>
<name>A0A9W8XVB0_9PLEO</name>
<sequence>MTRRTSPSEDDWRNVENARERKKIQDRLAQRARRQRLREAKNNAKRKSEEDETRRGVGTQHQGKVSSALRPGADCWLATASNALEMAPLMPDADSSTSSSSASPSSAFEDFLPYHLANINLPGSLTNPLPTIECSSIPPEYPLTFYGALYINGMYLRIPCSTVVPAKSDPVGPDVPAPLRPTELQLITIHPRWIDRFPFPKMRDSLISLSGVIDDEEFMKDLALMPSFEIIQGKAPWDPKAWRIKKPFAQKWGYLFF</sequence>
<dbReference type="Proteomes" id="UP001140513">
    <property type="component" value="Unassembled WGS sequence"/>
</dbReference>
<feature type="region of interest" description="Disordered" evidence="1">
    <location>
        <begin position="1"/>
        <end position="66"/>
    </location>
</feature>
<feature type="compositionally biased region" description="Basic and acidic residues" evidence="1">
    <location>
        <begin position="37"/>
        <end position="55"/>
    </location>
</feature>
<dbReference type="Pfam" id="PF11905">
    <property type="entry name" value="DUF3425"/>
    <property type="match status" value="1"/>
</dbReference>
<evidence type="ECO:0000313" key="3">
    <source>
        <dbReference type="Proteomes" id="UP001140513"/>
    </source>
</evidence>
<organism evidence="2 3">
    <name type="scientific">Didymosphaeria variabile</name>
    <dbReference type="NCBI Taxonomy" id="1932322"/>
    <lineage>
        <taxon>Eukaryota</taxon>
        <taxon>Fungi</taxon>
        <taxon>Dikarya</taxon>
        <taxon>Ascomycota</taxon>
        <taxon>Pezizomycotina</taxon>
        <taxon>Dothideomycetes</taxon>
        <taxon>Pleosporomycetidae</taxon>
        <taxon>Pleosporales</taxon>
        <taxon>Massarineae</taxon>
        <taxon>Didymosphaeriaceae</taxon>
        <taxon>Didymosphaeria</taxon>
    </lineage>
</organism>
<comment type="caution">
    <text evidence="2">The sequence shown here is derived from an EMBL/GenBank/DDBJ whole genome shotgun (WGS) entry which is preliminary data.</text>
</comment>
<reference evidence="2" key="1">
    <citation type="submission" date="2022-10" db="EMBL/GenBank/DDBJ databases">
        <title>Tapping the CABI collections for fungal endophytes: first genome assemblies for Collariella, Neodidymelliopsis, Ascochyta clinopodiicola, Didymella pomorum, Didymosphaeria variabile, Neocosmospora piperis and Neocucurbitaria cava.</title>
        <authorList>
            <person name="Hill R."/>
        </authorList>
    </citation>
    <scope>NUCLEOTIDE SEQUENCE</scope>
    <source>
        <strain evidence="2">IMI 356815</strain>
    </source>
</reference>
<evidence type="ECO:0000313" key="2">
    <source>
        <dbReference type="EMBL" id="KAJ4360399.1"/>
    </source>
</evidence>
<evidence type="ECO:0000256" key="1">
    <source>
        <dbReference type="SAM" id="MobiDB-lite"/>
    </source>
</evidence>